<keyword evidence="1" id="KW-0540">Nuclease</keyword>
<dbReference type="GO" id="GO:0004519">
    <property type="term" value="F:endonuclease activity"/>
    <property type="evidence" value="ECO:0007669"/>
    <property type="project" value="UniProtKB-KW"/>
</dbReference>
<dbReference type="EMBL" id="UGUV01000002">
    <property type="protein sequence ID" value="SUD50770.1"/>
    <property type="molecule type" value="Genomic_DNA"/>
</dbReference>
<name>A0A379JQQ4_ECTOL</name>
<dbReference type="SUPFAM" id="SSF52540">
    <property type="entry name" value="P-loop containing nucleoside triphosphate hydrolases"/>
    <property type="match status" value="1"/>
</dbReference>
<dbReference type="Gene3D" id="3.40.50.300">
    <property type="entry name" value="P-loop containing nucleotide triphosphate hydrolases"/>
    <property type="match status" value="1"/>
</dbReference>
<dbReference type="AlphaFoldDB" id="A0A379JQQ4"/>
<gene>
    <name evidence="1" type="ORF">NCTC10692_01198</name>
</gene>
<dbReference type="InterPro" id="IPR027417">
    <property type="entry name" value="P-loop_NTPase"/>
</dbReference>
<sequence>MITLSEGEKALGELISSLTTDSDMNEAQTRFHIIDKILFDCLNWDRHTSEVEKSEDGLFSDYELGKPRVAILEAKREGRTFEIPAGLPKNLVTDLKSLIRISNEASDAIKQAHQYCSQRGVPLAIVSNGHQYIIFLASRQDGISIFDGKAVVFTSLAHLKENFHIAWQIFSPAGVKEKNIYRYLASGQSTVPNKLSSKLTTYPTIRYTSELQSTLRQLSELFLQDIIESSEIEKRFFSECYCESGALSKYALLSKNILEARYASLFKTDEPTPHISPIKEKRGLNLSPDILSEAITRRPIVLLGDVGVGKTSFVKNLMYNSAQEEFKNAIYIYIDLGSKAALTDDLKTYVLNEIESQLLKAYEIDVNSYKFIKGIYASEIHRFSSGLWGAKRESDPALYETKLFEMLEIETKQKDQHLKRSINAYSKSTQRQIIISLDNADQRDYDIQQGAFIISQELAKDWSATVFISVRPQTFFKSKRSGALSAYPHKIFTISPPRIDTVIQKRLIFALEMAEGNIPIETINYVKINAGNLAMFLKALVSSLSENSELYEFLSNITGGNIRSAIEFVTGFIGSPNIDAEKIIRIMGEEGRYRIPLHEFTKSALLGDYSHYNPDTSIAMNMFDVSSADTGEHFLVPILIAFLNTQGRHRDNDGFCSSSTLTEELQNHGFTAEQISNALRRCTNKKLIETSQRITFEEDANGALIGEMPDSFRITTIGAYHLKRWIGTFTYLDAMVFDTPILDQEINDQLTEDVNSLAIDVRYKRALTFKNYLATQWTALSNRPNYWDFIEAVNEARKSFESVKKAIDTNGR</sequence>
<dbReference type="RefSeq" id="WP_074856540.1">
    <property type="nucleotide sequence ID" value="NZ_FNZC01000012.1"/>
</dbReference>
<evidence type="ECO:0000313" key="2">
    <source>
        <dbReference type="Proteomes" id="UP000255303"/>
    </source>
</evidence>
<protein>
    <submittedName>
        <fullName evidence="1">Predicted type IV restriction endonuclease</fullName>
    </submittedName>
</protein>
<reference evidence="1 2" key="1">
    <citation type="submission" date="2018-06" db="EMBL/GenBank/DDBJ databases">
        <authorList>
            <consortium name="Pathogen Informatics"/>
            <person name="Doyle S."/>
        </authorList>
    </citation>
    <scope>NUCLEOTIDE SEQUENCE [LARGE SCALE GENOMIC DNA]</scope>
    <source>
        <strain evidence="1 2">NCTC10692</strain>
    </source>
</reference>
<organism evidence="1 2">
    <name type="scientific">Ectopseudomonas oleovorans</name>
    <name type="common">Pseudomonas oleovorans</name>
    <dbReference type="NCBI Taxonomy" id="301"/>
    <lineage>
        <taxon>Bacteria</taxon>
        <taxon>Pseudomonadati</taxon>
        <taxon>Pseudomonadota</taxon>
        <taxon>Gammaproteobacteria</taxon>
        <taxon>Pseudomonadales</taxon>
        <taxon>Pseudomonadaceae</taxon>
        <taxon>Ectopseudomonas</taxon>
    </lineage>
</organism>
<proteinExistence type="predicted"/>
<keyword evidence="1" id="KW-0378">Hydrolase</keyword>
<dbReference type="Proteomes" id="UP000255303">
    <property type="component" value="Unassembled WGS sequence"/>
</dbReference>
<accession>A0A379JQQ4</accession>
<evidence type="ECO:0000313" key="1">
    <source>
        <dbReference type="EMBL" id="SUD50770.1"/>
    </source>
</evidence>
<keyword evidence="1" id="KW-0255">Endonuclease</keyword>